<evidence type="ECO:0000256" key="3">
    <source>
        <dbReference type="ARBA" id="ARBA00022490"/>
    </source>
</evidence>
<dbReference type="InterPro" id="IPR036662">
    <property type="entry name" value="PTS_EIIA_man-typ_sf"/>
</dbReference>
<comment type="caution">
    <text evidence="9">The sequence shown here is derived from an EMBL/GenBank/DDBJ whole genome shotgun (WGS) entry which is preliminary data.</text>
</comment>
<dbReference type="AlphaFoldDB" id="A0A4R3TK51"/>
<evidence type="ECO:0000256" key="2">
    <source>
        <dbReference type="ARBA" id="ARBA00022448"/>
    </source>
</evidence>
<evidence type="ECO:0000256" key="5">
    <source>
        <dbReference type="ARBA" id="ARBA00022679"/>
    </source>
</evidence>
<dbReference type="Proteomes" id="UP000295773">
    <property type="component" value="Unassembled WGS sequence"/>
</dbReference>
<dbReference type="GO" id="GO:0016020">
    <property type="term" value="C:membrane"/>
    <property type="evidence" value="ECO:0007669"/>
    <property type="project" value="InterPro"/>
</dbReference>
<keyword evidence="4" id="KW-0762">Sugar transport</keyword>
<dbReference type="EMBL" id="SMBP01000004">
    <property type="protein sequence ID" value="TCU62488.1"/>
    <property type="molecule type" value="Genomic_DNA"/>
</dbReference>
<organism evidence="9 10">
    <name type="scientific">Longicatena caecimuris</name>
    <dbReference type="NCBI Taxonomy" id="1796635"/>
    <lineage>
        <taxon>Bacteria</taxon>
        <taxon>Bacillati</taxon>
        <taxon>Bacillota</taxon>
        <taxon>Erysipelotrichia</taxon>
        <taxon>Erysipelotrichales</taxon>
        <taxon>Erysipelotrichaceae</taxon>
        <taxon>Longicatena</taxon>
    </lineage>
</organism>
<keyword evidence="5" id="KW-0808">Transferase</keyword>
<keyword evidence="6" id="KW-0598">Phosphotransferase system</keyword>
<evidence type="ECO:0000313" key="9">
    <source>
        <dbReference type="EMBL" id="TCU62488.1"/>
    </source>
</evidence>
<dbReference type="GO" id="GO:0005737">
    <property type="term" value="C:cytoplasm"/>
    <property type="evidence" value="ECO:0007669"/>
    <property type="project" value="UniProtKB-SubCell"/>
</dbReference>
<comment type="subcellular location">
    <subcellularLocation>
        <location evidence="1">Cytoplasm</location>
    </subcellularLocation>
</comment>
<dbReference type="CDD" id="cd00006">
    <property type="entry name" value="PTS_IIA_man"/>
    <property type="match status" value="1"/>
</dbReference>
<protein>
    <submittedName>
        <fullName evidence="9">PTS system mannose-specific IIA component</fullName>
    </submittedName>
</protein>
<evidence type="ECO:0000256" key="6">
    <source>
        <dbReference type="ARBA" id="ARBA00022683"/>
    </source>
</evidence>
<evidence type="ECO:0000256" key="4">
    <source>
        <dbReference type="ARBA" id="ARBA00022597"/>
    </source>
</evidence>
<dbReference type="GO" id="GO:0016301">
    <property type="term" value="F:kinase activity"/>
    <property type="evidence" value="ECO:0007669"/>
    <property type="project" value="UniProtKB-KW"/>
</dbReference>
<keyword evidence="7" id="KW-0418">Kinase</keyword>
<feature type="domain" description="PTS EIIA type-4" evidence="8">
    <location>
        <begin position="4"/>
        <end position="133"/>
    </location>
</feature>
<dbReference type="PANTHER" id="PTHR33799:SF1">
    <property type="entry name" value="PTS SYSTEM MANNOSE-SPECIFIC EIIAB COMPONENT-RELATED"/>
    <property type="match status" value="1"/>
</dbReference>
<evidence type="ECO:0000259" key="8">
    <source>
        <dbReference type="PROSITE" id="PS51096"/>
    </source>
</evidence>
<dbReference type="Pfam" id="PF03610">
    <property type="entry name" value="EIIA-man"/>
    <property type="match status" value="1"/>
</dbReference>
<keyword evidence="10" id="KW-1185">Reference proteome</keyword>
<sequence>MESKVGILLASHGQYCLGAKDSLEMIIGPCDHLLCVSITPQMNNEEARQQMKRAYESLHQQCDEVLIFTDLLCGTPNNVAVRLMMDEEDITVLTGYNLAILVELVNRRNTTAMKVCELIEDSKEILASSLRIMNKRGEM</sequence>
<gene>
    <name evidence="9" type="ORF">EDD61_104128</name>
</gene>
<keyword evidence="2" id="KW-0813">Transport</keyword>
<dbReference type="InterPro" id="IPR004701">
    <property type="entry name" value="PTS_EIIA_man-typ"/>
</dbReference>
<dbReference type="GO" id="GO:0009401">
    <property type="term" value="P:phosphoenolpyruvate-dependent sugar phosphotransferase system"/>
    <property type="evidence" value="ECO:0007669"/>
    <property type="project" value="UniProtKB-KW"/>
</dbReference>
<dbReference type="PANTHER" id="PTHR33799">
    <property type="entry name" value="PTS PERMEASE-RELATED-RELATED"/>
    <property type="match status" value="1"/>
</dbReference>
<keyword evidence="3" id="KW-0963">Cytoplasm</keyword>
<proteinExistence type="predicted"/>
<dbReference type="PROSITE" id="PS51096">
    <property type="entry name" value="PTS_EIIA_TYPE_4"/>
    <property type="match status" value="1"/>
</dbReference>
<accession>A0A4R3TK51</accession>
<evidence type="ECO:0000256" key="1">
    <source>
        <dbReference type="ARBA" id="ARBA00004496"/>
    </source>
</evidence>
<dbReference type="SUPFAM" id="SSF53062">
    <property type="entry name" value="PTS system fructose IIA component-like"/>
    <property type="match status" value="1"/>
</dbReference>
<reference evidence="9 10" key="1">
    <citation type="submission" date="2019-03" db="EMBL/GenBank/DDBJ databases">
        <title>Genomic Encyclopedia of Type Strains, Phase IV (KMG-IV): sequencing the most valuable type-strain genomes for metagenomic binning, comparative biology and taxonomic classification.</title>
        <authorList>
            <person name="Goeker M."/>
        </authorList>
    </citation>
    <scope>NUCLEOTIDE SEQUENCE [LARGE SCALE GENOMIC DNA]</scope>
    <source>
        <strain evidence="9 10">DSM 29481</strain>
    </source>
</reference>
<name>A0A4R3TK51_9FIRM</name>
<dbReference type="InterPro" id="IPR033887">
    <property type="entry name" value="PTS_IIA_man"/>
</dbReference>
<dbReference type="InterPro" id="IPR051471">
    <property type="entry name" value="Bacterial_PTS_sugar_comp"/>
</dbReference>
<dbReference type="RefSeq" id="WP_132224107.1">
    <property type="nucleotide sequence ID" value="NZ_JANKBG010000004.1"/>
</dbReference>
<evidence type="ECO:0000256" key="7">
    <source>
        <dbReference type="ARBA" id="ARBA00022777"/>
    </source>
</evidence>
<evidence type="ECO:0000313" key="10">
    <source>
        <dbReference type="Proteomes" id="UP000295773"/>
    </source>
</evidence>
<dbReference type="Gene3D" id="3.40.50.510">
    <property type="entry name" value="Phosphotransferase system, mannose-type IIA component"/>
    <property type="match status" value="1"/>
</dbReference>